<sequence>MSLSSHLADKHSHLRKFLSDELPDVPALRAAYRQARPTAPVILPHQTDGTRPAWHTIGAAIDHRLRLSLQATVLRNRSVGHGIQLAGRHSPTLYNTGTALLDELQHQATTHQLDDRTQPVHRTQQTEDHLARLCYAAALFEEVYRSGRIWPSTPLAHNPDSLTLQKLLNAVPDTAAIDLVLLTTRADTGLAEIRRRTQPAGIVLAPTFTGSTDVDGADADWIAKDLLIDVKATKDPDALPAATVYQLVGYLLLDYRDNYRINEAGWYHARTGTLVSWPLNTFLTLLNARRPLPQLRGLTRSLLTSSGTPPEATETS</sequence>
<evidence type="ECO:0000313" key="1">
    <source>
        <dbReference type="EMBL" id="GAA0452620.1"/>
    </source>
</evidence>
<dbReference type="EMBL" id="BAAABY010000009">
    <property type="protein sequence ID" value="GAA0452620.1"/>
    <property type="molecule type" value="Genomic_DNA"/>
</dbReference>
<keyword evidence="2" id="KW-1185">Reference proteome</keyword>
<proteinExistence type="predicted"/>
<reference evidence="2" key="1">
    <citation type="journal article" date="2019" name="Int. J. Syst. Evol. Microbiol.">
        <title>The Global Catalogue of Microorganisms (GCM) 10K type strain sequencing project: providing services to taxonomists for standard genome sequencing and annotation.</title>
        <authorList>
            <consortium name="The Broad Institute Genomics Platform"/>
            <consortium name="The Broad Institute Genome Sequencing Center for Infectious Disease"/>
            <person name="Wu L."/>
            <person name="Ma J."/>
        </authorList>
    </citation>
    <scope>NUCLEOTIDE SEQUENCE [LARGE SCALE GENOMIC DNA]</scope>
    <source>
        <strain evidence="2">JCM 4805</strain>
    </source>
</reference>
<comment type="caution">
    <text evidence="1">The sequence shown here is derived from an EMBL/GenBank/DDBJ whole genome shotgun (WGS) entry which is preliminary data.</text>
</comment>
<organism evidence="1 2">
    <name type="scientific">Streptomyces olivaceiscleroticus</name>
    <dbReference type="NCBI Taxonomy" id="68245"/>
    <lineage>
        <taxon>Bacteria</taxon>
        <taxon>Bacillati</taxon>
        <taxon>Actinomycetota</taxon>
        <taxon>Actinomycetes</taxon>
        <taxon>Kitasatosporales</taxon>
        <taxon>Streptomycetaceae</taxon>
        <taxon>Streptomyces</taxon>
    </lineage>
</organism>
<dbReference type="Proteomes" id="UP001500909">
    <property type="component" value="Unassembled WGS sequence"/>
</dbReference>
<gene>
    <name evidence="1" type="ORF">GCM10010361_15920</name>
</gene>
<protein>
    <submittedName>
        <fullName evidence="1">Uncharacterized protein</fullName>
    </submittedName>
</protein>
<accession>A0ABP3JG30</accession>
<name>A0ABP3JG30_9ACTN</name>
<evidence type="ECO:0000313" key="2">
    <source>
        <dbReference type="Proteomes" id="UP001500909"/>
    </source>
</evidence>